<dbReference type="Proteomes" id="UP001631969">
    <property type="component" value="Unassembled WGS sequence"/>
</dbReference>
<evidence type="ECO:0000313" key="2">
    <source>
        <dbReference type="Proteomes" id="UP001631969"/>
    </source>
</evidence>
<dbReference type="EMBL" id="JBJURJ010000002">
    <property type="protein sequence ID" value="MFM9327259.1"/>
    <property type="molecule type" value="Genomic_DNA"/>
</dbReference>
<sequence length="310" mass="34451">MKRTELLTAAGSLEDIRLYAKAGADAVQIGEHRFGARLPGNIPAAMLKEAVQTAHGSGLKVYVVANRIFDNAGADALPGYLEQVAEARADAVVFGDPSLLSAAKEAGVSHLPLHWNPEMTATNYKTANYWADRGAVRAVLARELNMEQVLEFKKHCKADVQVQVHGVTNIFHSKRLMVQSYMEHRGERDAPGGFGMERGLYLIEEERQDERYPIYEDEAGTHIMSGDDLCMLDALEDLFAAGIDSIKVESLMKPAAYNAAALQAYRQAIDAYVADPAGYSYREEWMEPLLRLQPADRPLTYGFYFKEQVY</sequence>
<organism evidence="1 2">
    <name type="scientific">Paenibacillus mesotrionivorans</name>
    <dbReference type="NCBI Taxonomy" id="3160968"/>
    <lineage>
        <taxon>Bacteria</taxon>
        <taxon>Bacillati</taxon>
        <taxon>Bacillota</taxon>
        <taxon>Bacilli</taxon>
        <taxon>Bacillales</taxon>
        <taxon>Paenibacillaceae</taxon>
        <taxon>Paenibacillus</taxon>
    </lineage>
</organism>
<gene>
    <name evidence="1" type="ORF">ACI1P1_03000</name>
</gene>
<name>A0ACC7NRD1_9BACL</name>
<comment type="caution">
    <text evidence="1">The sequence shown here is derived from an EMBL/GenBank/DDBJ whole genome shotgun (WGS) entry which is preliminary data.</text>
</comment>
<accession>A0ACC7NRD1</accession>
<proteinExistence type="predicted"/>
<evidence type="ECO:0000313" key="1">
    <source>
        <dbReference type="EMBL" id="MFM9327259.1"/>
    </source>
</evidence>
<protein>
    <submittedName>
        <fullName evidence="1">Peptidase U32 family protein</fullName>
    </submittedName>
</protein>
<keyword evidence="2" id="KW-1185">Reference proteome</keyword>
<reference evidence="1" key="1">
    <citation type="submission" date="2024-12" db="EMBL/GenBank/DDBJ databases">
        <authorList>
            <person name="Wu N."/>
        </authorList>
    </citation>
    <scope>NUCLEOTIDE SEQUENCE</scope>
    <source>
        <strain evidence="1">P15</strain>
    </source>
</reference>